<protein>
    <submittedName>
        <fullName evidence="3">PASTA domain-containing protein</fullName>
    </submittedName>
</protein>
<dbReference type="SUPFAM" id="SSF54184">
    <property type="entry name" value="Penicillin-binding protein 2x (pbp-2x), c-terminal domain"/>
    <property type="match status" value="1"/>
</dbReference>
<proteinExistence type="predicted"/>
<dbReference type="RefSeq" id="WP_386103492.1">
    <property type="nucleotide sequence ID" value="NZ_JBHUOZ010000003.1"/>
</dbReference>
<evidence type="ECO:0000256" key="1">
    <source>
        <dbReference type="SAM" id="Phobius"/>
    </source>
</evidence>
<gene>
    <name evidence="3" type="ORF">ACFS6H_20470</name>
</gene>
<dbReference type="CDD" id="cd06577">
    <property type="entry name" value="PASTA_pknB"/>
    <property type="match status" value="3"/>
</dbReference>
<accession>A0ABW6ABL2</accession>
<evidence type="ECO:0000313" key="4">
    <source>
        <dbReference type="Proteomes" id="UP001597511"/>
    </source>
</evidence>
<evidence type="ECO:0000313" key="3">
    <source>
        <dbReference type="EMBL" id="MFD2922106.1"/>
    </source>
</evidence>
<dbReference type="InterPro" id="IPR005543">
    <property type="entry name" value="PASTA_dom"/>
</dbReference>
<dbReference type="PROSITE" id="PS51178">
    <property type="entry name" value="PASTA"/>
    <property type="match status" value="2"/>
</dbReference>
<feature type="domain" description="PASTA" evidence="2">
    <location>
        <begin position="107"/>
        <end position="177"/>
    </location>
</feature>
<keyword evidence="1" id="KW-0472">Membrane</keyword>
<name>A0ABW6ABL2_9BACT</name>
<reference evidence="4" key="1">
    <citation type="journal article" date="2019" name="Int. J. Syst. Evol. Microbiol.">
        <title>The Global Catalogue of Microorganisms (GCM) 10K type strain sequencing project: providing services to taxonomists for standard genome sequencing and annotation.</title>
        <authorList>
            <consortium name="The Broad Institute Genomics Platform"/>
            <consortium name="The Broad Institute Genome Sequencing Center for Infectious Disease"/>
            <person name="Wu L."/>
            <person name="Ma J."/>
        </authorList>
    </citation>
    <scope>NUCLEOTIDE SEQUENCE [LARGE SCALE GENOMIC DNA]</scope>
    <source>
        <strain evidence="4">KCTC 23299</strain>
    </source>
</reference>
<feature type="domain" description="PASTA" evidence="2">
    <location>
        <begin position="38"/>
        <end position="105"/>
    </location>
</feature>
<evidence type="ECO:0000259" key="2">
    <source>
        <dbReference type="PROSITE" id="PS51178"/>
    </source>
</evidence>
<dbReference type="Pfam" id="PF03793">
    <property type="entry name" value="PASTA"/>
    <property type="match status" value="2"/>
</dbReference>
<dbReference type="SMART" id="SM00740">
    <property type="entry name" value="PASTA"/>
    <property type="match status" value="3"/>
</dbReference>
<dbReference type="Gene3D" id="3.30.10.20">
    <property type="match status" value="2"/>
</dbReference>
<keyword evidence="1" id="KW-0812">Transmembrane</keyword>
<keyword evidence="4" id="KW-1185">Reference proteome</keyword>
<sequence length="272" mass="30227">MFKFITTRPLWVNILAGIALMVIIFFLFVLSLQWLTNHNESSTVPYVMGKSYDEAEKILNKAGFEVVIQDSVYTDTTKPLTVLKQVPEGDELVKNNRTVYLTINRAVAPPVEMPNIVGYSFRSAEMALKTAGLKVGDTIFKPDFARNSVLEQLFNGTAIKQGTKIPMGSRIDLVLGNGIGDREFIVPQLIGKTYCDALAELEANGLGLGVVIADGISDTCNAYIYWQSPERYDEDKKFRRIRSGQLMDIKLQTERPAIDSAKAIMPPVPADE</sequence>
<keyword evidence="1" id="KW-1133">Transmembrane helix</keyword>
<comment type="caution">
    <text evidence="3">The sequence shown here is derived from an EMBL/GenBank/DDBJ whole genome shotgun (WGS) entry which is preliminary data.</text>
</comment>
<organism evidence="3 4">
    <name type="scientific">Terrimonas rubra</name>
    <dbReference type="NCBI Taxonomy" id="1035890"/>
    <lineage>
        <taxon>Bacteria</taxon>
        <taxon>Pseudomonadati</taxon>
        <taxon>Bacteroidota</taxon>
        <taxon>Chitinophagia</taxon>
        <taxon>Chitinophagales</taxon>
        <taxon>Chitinophagaceae</taxon>
        <taxon>Terrimonas</taxon>
    </lineage>
</organism>
<dbReference type="Proteomes" id="UP001597511">
    <property type="component" value="Unassembled WGS sequence"/>
</dbReference>
<feature type="transmembrane region" description="Helical" evidence="1">
    <location>
        <begin position="12"/>
        <end position="35"/>
    </location>
</feature>
<dbReference type="EMBL" id="JBHUOZ010000003">
    <property type="protein sequence ID" value="MFD2922106.1"/>
    <property type="molecule type" value="Genomic_DNA"/>
</dbReference>